<dbReference type="PRINTS" id="PR01036">
    <property type="entry name" value="TCRTETB"/>
</dbReference>
<feature type="transmembrane region" description="Helical" evidence="6">
    <location>
        <begin position="276"/>
        <end position="301"/>
    </location>
</feature>
<feature type="transmembrane region" description="Helical" evidence="6">
    <location>
        <begin position="95"/>
        <end position="114"/>
    </location>
</feature>
<protein>
    <recommendedName>
        <fullName evidence="7">Major facilitator superfamily (MFS) profile domain-containing protein</fullName>
    </recommendedName>
</protein>
<feature type="transmembrane region" description="Helical" evidence="6">
    <location>
        <begin position="185"/>
        <end position="208"/>
    </location>
</feature>
<feature type="domain" description="Major facilitator superfamily (MFS) profile" evidence="7">
    <location>
        <begin position="62"/>
        <end position="547"/>
    </location>
</feature>
<dbReference type="PANTHER" id="PTHR23501">
    <property type="entry name" value="MAJOR FACILITATOR SUPERFAMILY"/>
    <property type="match status" value="1"/>
</dbReference>
<evidence type="ECO:0000256" key="6">
    <source>
        <dbReference type="SAM" id="Phobius"/>
    </source>
</evidence>
<accession>A0A225AKD8</accession>
<comment type="subcellular location">
    <subcellularLocation>
        <location evidence="1">Membrane</location>
        <topology evidence="1">Multi-pass membrane protein</topology>
    </subcellularLocation>
</comment>
<organism evidence="8 9">
    <name type="scientific">Talaromyces atroroseus</name>
    <dbReference type="NCBI Taxonomy" id="1441469"/>
    <lineage>
        <taxon>Eukaryota</taxon>
        <taxon>Fungi</taxon>
        <taxon>Dikarya</taxon>
        <taxon>Ascomycota</taxon>
        <taxon>Pezizomycotina</taxon>
        <taxon>Eurotiomycetes</taxon>
        <taxon>Eurotiomycetidae</taxon>
        <taxon>Eurotiales</taxon>
        <taxon>Trichocomaceae</taxon>
        <taxon>Talaromyces</taxon>
        <taxon>Talaromyces sect. Trachyspermi</taxon>
    </lineage>
</organism>
<dbReference type="OrthoDB" id="6770063at2759"/>
<feature type="transmembrane region" description="Helical" evidence="6">
    <location>
        <begin position="359"/>
        <end position="376"/>
    </location>
</feature>
<dbReference type="Proteomes" id="UP000214365">
    <property type="component" value="Unassembled WGS sequence"/>
</dbReference>
<evidence type="ECO:0000313" key="9">
    <source>
        <dbReference type="Proteomes" id="UP000214365"/>
    </source>
</evidence>
<feature type="transmembrane region" description="Helical" evidence="6">
    <location>
        <begin position="413"/>
        <end position="440"/>
    </location>
</feature>
<dbReference type="PANTHER" id="PTHR23501:SF78">
    <property type="entry name" value="MAJOR FACILITATOR SUPERFAMILY (MFS) PROFILE DOMAIN-CONTAINING PROTEIN-RELATED"/>
    <property type="match status" value="1"/>
</dbReference>
<dbReference type="InterPro" id="IPR011701">
    <property type="entry name" value="MFS"/>
</dbReference>
<dbReference type="AlphaFoldDB" id="A0A225AKD8"/>
<dbReference type="RefSeq" id="XP_020116120.1">
    <property type="nucleotide sequence ID" value="XM_020263692.1"/>
</dbReference>
<evidence type="ECO:0000259" key="7">
    <source>
        <dbReference type="PROSITE" id="PS50850"/>
    </source>
</evidence>
<dbReference type="PROSITE" id="PS50850">
    <property type="entry name" value="MFS"/>
    <property type="match status" value="1"/>
</dbReference>
<dbReference type="GO" id="GO:0022857">
    <property type="term" value="F:transmembrane transporter activity"/>
    <property type="evidence" value="ECO:0007669"/>
    <property type="project" value="InterPro"/>
</dbReference>
<dbReference type="Gene3D" id="1.20.1250.20">
    <property type="entry name" value="MFS general substrate transporter like domains"/>
    <property type="match status" value="1"/>
</dbReference>
<keyword evidence="9" id="KW-1185">Reference proteome</keyword>
<feature type="region of interest" description="Disordered" evidence="5">
    <location>
        <begin position="1"/>
        <end position="43"/>
    </location>
</feature>
<keyword evidence="3 6" id="KW-1133">Transmembrane helix</keyword>
<dbReference type="GO" id="GO:0005886">
    <property type="term" value="C:plasma membrane"/>
    <property type="evidence" value="ECO:0007669"/>
    <property type="project" value="TreeGrafter"/>
</dbReference>
<dbReference type="EMBL" id="LFMY01000016">
    <property type="protein sequence ID" value="OKL55999.1"/>
    <property type="molecule type" value="Genomic_DNA"/>
</dbReference>
<dbReference type="GeneID" id="31008545"/>
<feature type="transmembrane region" description="Helical" evidence="6">
    <location>
        <begin position="220"/>
        <end position="238"/>
    </location>
</feature>
<evidence type="ECO:0000313" key="8">
    <source>
        <dbReference type="EMBL" id="OKL55999.1"/>
    </source>
</evidence>
<dbReference type="Pfam" id="PF07690">
    <property type="entry name" value="MFS_1"/>
    <property type="match status" value="1"/>
</dbReference>
<dbReference type="CDD" id="cd17502">
    <property type="entry name" value="MFS_Azr1_MDR_like"/>
    <property type="match status" value="1"/>
</dbReference>
<feature type="transmembrane region" description="Helical" evidence="6">
    <location>
        <begin position="322"/>
        <end position="347"/>
    </location>
</feature>
<name>A0A225AKD8_TALAT</name>
<evidence type="ECO:0000256" key="3">
    <source>
        <dbReference type="ARBA" id="ARBA00022989"/>
    </source>
</evidence>
<gene>
    <name evidence="8" type="ORF">UA08_08789</name>
</gene>
<reference evidence="8 9" key="1">
    <citation type="submission" date="2015-06" db="EMBL/GenBank/DDBJ databases">
        <title>Talaromyces atroroseus IBT 11181 draft genome.</title>
        <authorList>
            <person name="Rasmussen K.B."/>
            <person name="Rasmussen S."/>
            <person name="Petersen B."/>
            <person name="Sicheritz-Ponten T."/>
            <person name="Mortensen U.H."/>
            <person name="Thrane U."/>
        </authorList>
    </citation>
    <scope>NUCLEOTIDE SEQUENCE [LARGE SCALE GENOMIC DNA]</scope>
    <source>
        <strain evidence="8 9">IBT 11181</strain>
    </source>
</reference>
<proteinExistence type="predicted"/>
<keyword evidence="2 6" id="KW-0812">Transmembrane</keyword>
<evidence type="ECO:0000256" key="4">
    <source>
        <dbReference type="ARBA" id="ARBA00023136"/>
    </source>
</evidence>
<feature type="transmembrane region" description="Helical" evidence="6">
    <location>
        <begin position="250"/>
        <end position="270"/>
    </location>
</feature>
<feature type="transmembrane region" description="Helical" evidence="6">
    <location>
        <begin position="388"/>
        <end position="407"/>
    </location>
</feature>
<dbReference type="Gene3D" id="1.20.1720.10">
    <property type="entry name" value="Multidrug resistance protein D"/>
    <property type="match status" value="1"/>
</dbReference>
<evidence type="ECO:0000256" key="1">
    <source>
        <dbReference type="ARBA" id="ARBA00004141"/>
    </source>
</evidence>
<keyword evidence="4 6" id="KW-0472">Membrane</keyword>
<comment type="caution">
    <text evidence="8">The sequence shown here is derived from an EMBL/GenBank/DDBJ whole genome shotgun (WGS) entry which is preliminary data.</text>
</comment>
<dbReference type="InterPro" id="IPR020846">
    <property type="entry name" value="MFS_dom"/>
</dbReference>
<feature type="transmembrane region" description="Helical" evidence="6">
    <location>
        <begin position="152"/>
        <end position="173"/>
    </location>
</feature>
<evidence type="ECO:0000256" key="5">
    <source>
        <dbReference type="SAM" id="MobiDB-lite"/>
    </source>
</evidence>
<feature type="transmembrane region" description="Helical" evidence="6">
    <location>
        <begin position="521"/>
        <end position="542"/>
    </location>
</feature>
<feature type="compositionally biased region" description="Basic and acidic residues" evidence="5">
    <location>
        <begin position="23"/>
        <end position="41"/>
    </location>
</feature>
<feature type="compositionally biased region" description="Low complexity" evidence="5">
    <location>
        <begin position="8"/>
        <end position="22"/>
    </location>
</feature>
<evidence type="ECO:0000256" key="2">
    <source>
        <dbReference type="ARBA" id="ARBA00022692"/>
    </source>
</evidence>
<feature type="transmembrane region" description="Helical" evidence="6">
    <location>
        <begin position="126"/>
        <end position="146"/>
    </location>
</feature>
<sequence length="589" mass="63521">MKIMGLPSTTERLSSSSALTLSTRERHNEPTNAAESKKDSPTLETFEDQQDHVLPHRKLMVVFPSIAMAEMIAFLDQTMVSTALPAISSDLNLGASMSWVATSFLIASSSIQLINGRLSDIFGRKSLLLTCISVLAVSDLCAGFAQNSSMLFAFRTLAGLGGGALTALVMIIASDITTLEQRGRYNGFIGAMNALGNGLGPIIGGVFAEKVTWRWCFWSIVPLIVISAIVIGLVVPPSNVKGNAWAKFRMVDWLGLCVSIAAVVLTLVPISQSGSLWAWNSVPVILMLTIGGILAITFVLVEWKLSRLPIMPIRLFQSDYSANLIFVMATMQGIVYYSNIFYVPLYLQNVRGYTPIKSGAVILPMVMSQGFGSLISGQAISRTGHYKVIILVANIVWLVGVALQIMYNSTTPVWAICLIGLFEGIGIGCTFQPSLVALLAHSRKADRAVANSLRNFVRITGGSVGLTVSGTILNNVLESRLQGIIPSNIIAQLSSSTYSLSSYNLTPSQTGHVITAYMDGLHVVFLIFTPLLILCCICAVLIQDHGVAEKDARLAQPSLQGGRVGPDMAQEHEVGPIFCHERHSVQNEK</sequence>
<feature type="transmembrane region" description="Helical" evidence="6">
    <location>
        <begin position="59"/>
        <end position="75"/>
    </location>
</feature>
<dbReference type="InterPro" id="IPR036259">
    <property type="entry name" value="MFS_trans_sf"/>
</dbReference>
<dbReference type="SUPFAM" id="SSF103473">
    <property type="entry name" value="MFS general substrate transporter"/>
    <property type="match status" value="1"/>
</dbReference>